<dbReference type="GO" id="GO:0016787">
    <property type="term" value="F:hydrolase activity"/>
    <property type="evidence" value="ECO:0007669"/>
    <property type="project" value="UniProtKB-KW"/>
</dbReference>
<gene>
    <name evidence="5" type="ORF">OLEA9_A072573</name>
</gene>
<dbReference type="GO" id="GO:0030490">
    <property type="term" value="P:maturation of SSU-rRNA"/>
    <property type="evidence" value="ECO:0007669"/>
    <property type="project" value="TreeGrafter"/>
</dbReference>
<reference evidence="5 6" key="1">
    <citation type="submission" date="2019-12" db="EMBL/GenBank/DDBJ databases">
        <authorList>
            <person name="Alioto T."/>
            <person name="Alioto T."/>
            <person name="Gomez Garrido J."/>
        </authorList>
    </citation>
    <scope>NUCLEOTIDE SEQUENCE [LARGE SCALE GENOMIC DNA]</scope>
</reference>
<dbReference type="Proteomes" id="UP000594638">
    <property type="component" value="Unassembled WGS sequence"/>
</dbReference>
<dbReference type="Gene3D" id="3.40.50.1010">
    <property type="entry name" value="5'-nuclease"/>
    <property type="match status" value="1"/>
</dbReference>
<comment type="caution">
    <text evidence="5">The sequence shown here is derived from an EMBL/GenBank/DDBJ whole genome shotgun (WGS) entry which is preliminary data.</text>
</comment>
<dbReference type="GO" id="GO:0004521">
    <property type="term" value="F:RNA endonuclease activity"/>
    <property type="evidence" value="ECO:0007669"/>
    <property type="project" value="TreeGrafter"/>
</dbReference>
<keyword evidence="3" id="KW-0378">Hydrolase</keyword>
<evidence type="ECO:0000256" key="2">
    <source>
        <dbReference type="ARBA" id="ARBA00022723"/>
    </source>
</evidence>
<dbReference type="InterPro" id="IPR033411">
    <property type="entry name" value="Ribonuclease_PIN"/>
</dbReference>
<dbReference type="OrthoDB" id="446759at2759"/>
<dbReference type="Pfam" id="PF17146">
    <property type="entry name" value="PIN_6"/>
    <property type="match status" value="1"/>
</dbReference>
<sequence>MEVQSQPLAQPLWSNILKQQPKNPPPAPQLFSPIINDRQHGVMVGSCDSRKGISVAVVDANAIIQGGERLCLSADRFVSVPEVIAEIRDPASRHSLNFLPFSVDTLEPSSDALRKGTVLVMYLNSLLPYQTRTTGKKPGTNPGIRLIVCLQVMGLQM</sequence>
<protein>
    <submittedName>
        <fullName evidence="5">RNA-binding NOB1</fullName>
    </submittedName>
</protein>
<keyword evidence="2" id="KW-0479">Metal-binding</keyword>
<dbReference type="Gramene" id="OE9A072573T1">
    <property type="protein sequence ID" value="OE9A072573C1"/>
    <property type="gene ID" value="OE9A072573"/>
</dbReference>
<evidence type="ECO:0000313" key="5">
    <source>
        <dbReference type="EMBL" id="CAA2950592.1"/>
    </source>
</evidence>
<proteinExistence type="predicted"/>
<dbReference type="GO" id="GO:0030688">
    <property type="term" value="C:preribosome, small subunit precursor"/>
    <property type="evidence" value="ECO:0007669"/>
    <property type="project" value="TreeGrafter"/>
</dbReference>
<accession>A0A8S0PID9</accession>
<keyword evidence="1" id="KW-0540">Nuclease</keyword>
<name>A0A8S0PID9_OLEEU</name>
<dbReference type="PANTHER" id="PTHR12814:SF2">
    <property type="entry name" value="RNA-BINDING PROTEIN NOB1"/>
    <property type="match status" value="1"/>
</dbReference>
<dbReference type="InterPro" id="IPR039907">
    <property type="entry name" value="NOB1"/>
</dbReference>
<evidence type="ECO:0000259" key="4">
    <source>
        <dbReference type="Pfam" id="PF17146"/>
    </source>
</evidence>
<dbReference type="GO" id="GO:0046872">
    <property type="term" value="F:metal ion binding"/>
    <property type="evidence" value="ECO:0007669"/>
    <property type="project" value="UniProtKB-KW"/>
</dbReference>
<dbReference type="AlphaFoldDB" id="A0A8S0PID9"/>
<evidence type="ECO:0000313" key="6">
    <source>
        <dbReference type="Proteomes" id="UP000594638"/>
    </source>
</evidence>
<organism evidence="5 6">
    <name type="scientific">Olea europaea subsp. europaea</name>
    <dbReference type="NCBI Taxonomy" id="158383"/>
    <lineage>
        <taxon>Eukaryota</taxon>
        <taxon>Viridiplantae</taxon>
        <taxon>Streptophyta</taxon>
        <taxon>Embryophyta</taxon>
        <taxon>Tracheophyta</taxon>
        <taxon>Spermatophyta</taxon>
        <taxon>Magnoliopsida</taxon>
        <taxon>eudicotyledons</taxon>
        <taxon>Gunneridae</taxon>
        <taxon>Pentapetalae</taxon>
        <taxon>asterids</taxon>
        <taxon>lamiids</taxon>
        <taxon>Lamiales</taxon>
        <taxon>Oleaceae</taxon>
        <taxon>Oleeae</taxon>
        <taxon>Olea</taxon>
    </lineage>
</organism>
<keyword evidence="6" id="KW-1185">Reference proteome</keyword>
<evidence type="ECO:0000256" key="3">
    <source>
        <dbReference type="ARBA" id="ARBA00022801"/>
    </source>
</evidence>
<dbReference type="PANTHER" id="PTHR12814">
    <property type="entry name" value="RNA-BINDING PROTEIN NOB1"/>
    <property type="match status" value="1"/>
</dbReference>
<feature type="domain" description="Ribonuclease PIN" evidence="4">
    <location>
        <begin position="57"/>
        <end position="115"/>
    </location>
</feature>
<evidence type="ECO:0000256" key="1">
    <source>
        <dbReference type="ARBA" id="ARBA00022722"/>
    </source>
</evidence>
<dbReference type="EMBL" id="CACTIH010000076">
    <property type="protein sequence ID" value="CAA2950592.1"/>
    <property type="molecule type" value="Genomic_DNA"/>
</dbReference>